<organism evidence="5">
    <name type="scientific">Amphimedon queenslandica</name>
    <name type="common">Sponge</name>
    <dbReference type="NCBI Taxonomy" id="400682"/>
    <lineage>
        <taxon>Eukaryota</taxon>
        <taxon>Metazoa</taxon>
        <taxon>Porifera</taxon>
        <taxon>Demospongiae</taxon>
        <taxon>Heteroscleromorpha</taxon>
        <taxon>Haplosclerida</taxon>
        <taxon>Niphatidae</taxon>
        <taxon>Amphimedon</taxon>
    </lineage>
</organism>
<evidence type="ECO:0000256" key="2">
    <source>
        <dbReference type="ARBA" id="ARBA00022553"/>
    </source>
</evidence>
<protein>
    <recommendedName>
        <fullName evidence="4">ZMYM2-like/QRICH1 C-terminal domain-containing protein</fullName>
    </recommendedName>
</protein>
<dbReference type="InParanoid" id="A0A1X7TUJ9"/>
<dbReference type="EnsemblMetazoa" id="Aqu2.1.18575_001">
    <property type="protein sequence ID" value="Aqu2.1.18575_001"/>
    <property type="gene ID" value="Aqu2.1.18575"/>
</dbReference>
<evidence type="ECO:0000259" key="4">
    <source>
        <dbReference type="Pfam" id="PF12012"/>
    </source>
</evidence>
<dbReference type="OrthoDB" id="10040310at2759"/>
<dbReference type="eggNOG" id="ENOG502QU8W">
    <property type="taxonomic scope" value="Eukaryota"/>
</dbReference>
<feature type="domain" description="ZMYM2-like/QRICH1 C-terminal" evidence="4">
    <location>
        <begin position="49"/>
        <end position="189"/>
    </location>
</feature>
<evidence type="ECO:0000256" key="3">
    <source>
        <dbReference type="ARBA" id="ARBA00022843"/>
    </source>
</evidence>
<dbReference type="AlphaFoldDB" id="A0A1X7TUJ9"/>
<keyword evidence="1" id="KW-1017">Isopeptide bond</keyword>
<keyword evidence="3" id="KW-0832">Ubl conjugation</keyword>
<evidence type="ECO:0000313" key="5">
    <source>
        <dbReference type="EnsemblMetazoa" id="Aqu2.1.18575_001"/>
    </source>
</evidence>
<dbReference type="InterPro" id="IPR021893">
    <property type="entry name" value="ZMYM2-like_C"/>
</dbReference>
<dbReference type="PANTHER" id="PTHR21446:SF12">
    <property type="entry name" value="POTASSIUM CHANNEL TETRAMERIZATION DOMAIN CONTAINING 1"/>
    <property type="match status" value="1"/>
</dbReference>
<accession>A0A1X7TUJ9</accession>
<evidence type="ECO:0000256" key="1">
    <source>
        <dbReference type="ARBA" id="ARBA00022499"/>
    </source>
</evidence>
<dbReference type="InterPro" id="IPR052787">
    <property type="entry name" value="MAVS"/>
</dbReference>
<reference evidence="5" key="1">
    <citation type="submission" date="2017-05" db="UniProtKB">
        <authorList>
            <consortium name="EnsemblMetazoa"/>
        </authorList>
    </citation>
    <scope>IDENTIFICATION</scope>
</reference>
<dbReference type="OMA" id="ENILWDT"/>
<keyword evidence="2" id="KW-0597">Phosphoprotein</keyword>
<dbReference type="PANTHER" id="PTHR21446">
    <property type="entry name" value="DUF3504 DOMAIN-CONTAINING PROTEIN"/>
    <property type="match status" value="1"/>
</dbReference>
<name>A0A1X7TUJ9_AMPQE</name>
<proteinExistence type="predicted"/>
<sequence>MHLQKGRASAITIFNDPRLEAFHNVCDHEFHRLHQKDIGAETRQTETLSKDDENILWDTKVLDITTPAGLLNCVFFYNGKNLCLRGGDEHRQLKFSQLRHGVQKICYIYTEHGSKNRSGGLGQLHIENKVVHHFEVPEAGSRDYVKILDLYLSKLPKEAIAKDNFYVCPVSVLQEGKPWFTSIPIGRNSWLLWSRQCVVKPV</sequence>
<dbReference type="Pfam" id="PF12012">
    <property type="entry name" value="DUF3504"/>
    <property type="match status" value="1"/>
</dbReference>